<evidence type="ECO:0000313" key="4">
    <source>
        <dbReference type="Proteomes" id="UP001595997"/>
    </source>
</evidence>
<dbReference type="Pfam" id="PF04717">
    <property type="entry name" value="Phage_base_V"/>
    <property type="match status" value="1"/>
</dbReference>
<dbReference type="RefSeq" id="WP_386451139.1">
    <property type="nucleotide sequence ID" value="NZ_JBHSFH010000013.1"/>
</dbReference>
<gene>
    <name evidence="3" type="ORF">ACFPA8_21915</name>
</gene>
<organism evidence="3 4">
    <name type="scientific">Streptomyces ovatisporus</name>
    <dbReference type="NCBI Taxonomy" id="1128682"/>
    <lineage>
        <taxon>Bacteria</taxon>
        <taxon>Bacillati</taxon>
        <taxon>Actinomycetota</taxon>
        <taxon>Actinomycetes</taxon>
        <taxon>Kitasatosporales</taxon>
        <taxon>Streptomycetaceae</taxon>
        <taxon>Streptomyces</taxon>
    </lineage>
</organism>
<name>A0ABV9AA52_9ACTN</name>
<comment type="caution">
    <text evidence="3">The sequence shown here is derived from an EMBL/GenBank/DDBJ whole genome shotgun (WGS) entry which is preliminary data.</text>
</comment>
<sequence>MAGQSVAKSVVVEFEGRALPAALANTLVEGYVDDSRTLPDLFVLRFRDPSRTLLEKAGVKVGTAVRLLARAGGTSTQPLLTGSVTALELEIDDTGTFTVVRGLDESYRLFRGRRVASYQNMTLSDICARVAQRAGLKPGKVDVAGPVREHVAQPNISDWEFLRALAEEAGAQLYVADGRVHVTKPTEAAGAPGVSARAAGEPLVLEMGDNLLRCRAAVSAAEQVSGVEVRGWDVKAKQALVGRAAAGRTGTLDLGVTAAQVTEPFGEADFVVSDAAYGTQAEVDQAAKAVAERIAGSFAELEAVIRGNPQVRAGGAVTLAGVGAPFEGRYTVTSSRHVFDSRRGYETWVTVSGQQERTLFGLTGSDGRGTAGGARCTGLVNGTVTDTKDPDGLGRVKVRFPWLSDEYASDWARTAQAGGTGGGEAFIPEVGDEVLVGFEQGFLDRPFVLAALYNGQDKPGGGGGAGAGGGPGAAGGGAGNEDGESVDPTTGAVNKRAFGSRSGNKLEVLDAANGAQGVRLVTGDGKLKIALDRRGTTIVLHSDGTVQIDAKEKVSVRAGDGVALDAGDGALELSGSSVKLTSRSGVDVDGGNGRVTLATGGAMEVRGSQVTVAGDTRTEVKGGQTVSVNAPMVRLN</sequence>
<dbReference type="Pfam" id="PF05954">
    <property type="entry name" value="Phage_GPD"/>
    <property type="match status" value="1"/>
</dbReference>
<dbReference type="SUPFAM" id="SSF69279">
    <property type="entry name" value="Phage tail proteins"/>
    <property type="match status" value="1"/>
</dbReference>
<evidence type="ECO:0000313" key="3">
    <source>
        <dbReference type="EMBL" id="MFC4496793.1"/>
    </source>
</evidence>
<proteinExistence type="predicted"/>
<feature type="compositionally biased region" description="Gly residues" evidence="1">
    <location>
        <begin position="462"/>
        <end position="480"/>
    </location>
</feature>
<dbReference type="NCBIfam" id="NF033848">
    <property type="entry name" value="VgrG_rel"/>
    <property type="match status" value="1"/>
</dbReference>
<protein>
    <submittedName>
        <fullName evidence="3">VgrG-related protein</fullName>
    </submittedName>
</protein>
<dbReference type="Gene3D" id="3.55.50.10">
    <property type="entry name" value="Baseplate protein-like domains"/>
    <property type="match status" value="1"/>
</dbReference>
<evidence type="ECO:0000256" key="1">
    <source>
        <dbReference type="SAM" id="MobiDB-lite"/>
    </source>
</evidence>
<dbReference type="EMBL" id="JBHSFH010000013">
    <property type="protein sequence ID" value="MFC4496793.1"/>
    <property type="molecule type" value="Genomic_DNA"/>
</dbReference>
<feature type="region of interest" description="Disordered" evidence="1">
    <location>
        <begin position="462"/>
        <end position="497"/>
    </location>
</feature>
<dbReference type="InterPro" id="IPR037026">
    <property type="entry name" value="Vgr_OB-fold_dom_sf"/>
</dbReference>
<keyword evidence="4" id="KW-1185">Reference proteome</keyword>
<feature type="domain" description="Gp5/Type VI secretion system Vgr protein OB-fold" evidence="2">
    <location>
        <begin position="381"/>
        <end position="453"/>
    </location>
</feature>
<accession>A0ABV9AA52</accession>
<reference evidence="4" key="1">
    <citation type="journal article" date="2019" name="Int. J. Syst. Evol. Microbiol.">
        <title>The Global Catalogue of Microorganisms (GCM) 10K type strain sequencing project: providing services to taxonomists for standard genome sequencing and annotation.</title>
        <authorList>
            <consortium name="The Broad Institute Genomics Platform"/>
            <consortium name="The Broad Institute Genome Sequencing Center for Infectious Disease"/>
            <person name="Wu L."/>
            <person name="Ma J."/>
        </authorList>
    </citation>
    <scope>NUCLEOTIDE SEQUENCE [LARGE SCALE GENOMIC DNA]</scope>
    <source>
        <strain evidence="4">CGMCC 4.7357</strain>
    </source>
</reference>
<dbReference type="Gene3D" id="2.40.50.230">
    <property type="entry name" value="Gp5 N-terminal domain"/>
    <property type="match status" value="1"/>
</dbReference>
<dbReference type="InterPro" id="IPR006531">
    <property type="entry name" value="Gp5/Vgr_OB"/>
</dbReference>
<dbReference type="InterPro" id="IPR047702">
    <property type="entry name" value="VgrG-rel"/>
</dbReference>
<dbReference type="SUPFAM" id="SSF69255">
    <property type="entry name" value="gp5 N-terminal domain-like"/>
    <property type="match status" value="1"/>
</dbReference>
<evidence type="ECO:0000259" key="2">
    <source>
        <dbReference type="Pfam" id="PF04717"/>
    </source>
</evidence>
<dbReference type="Proteomes" id="UP001595997">
    <property type="component" value="Unassembled WGS sequence"/>
</dbReference>